<accession>A0ACC0BJ65</accession>
<evidence type="ECO:0000313" key="2">
    <source>
        <dbReference type="Proteomes" id="UP001060085"/>
    </source>
</evidence>
<gene>
    <name evidence="1" type="ORF">M9H77_13002</name>
</gene>
<evidence type="ECO:0000313" key="1">
    <source>
        <dbReference type="EMBL" id="KAI5672638.1"/>
    </source>
</evidence>
<sequence length="412" mass="47436">MRNFYHGGGNGVNAYGGSNHGPRNFISRGHDGYGNFTPKRHNGVRHTSYDNFAGYERVNAKYVEHSPYGCHKGSHYCYDFGDHSYGRGDYNESLIDENVYRRDNQNENIVRTKCKIENVRIFEHEKKEKSLMKAKECDSAQLSNPSQGVAKVGPLTPSIIEEAPKVKELPHAKLEIEESLETHVEKEISNEDSCDNINEKNIEKEECIEVKERKEWKKERDSLRSENFECSKEKDCELEKSESIKENECFIEKQIKNEDQGEIVIKELIQRHENSSMTLFLTLLFYPHEISYEQLKLFLASYIFYVSIIGDACSISFGLGLFLVMPYVSKTLSYHASLEEPLLNSSSMFDNSFHDFGLMNNASIDSIVVDLRLECALLDILHDKCVGKFVENVVYFSSSLILLWKIIMILYF</sequence>
<protein>
    <submittedName>
        <fullName evidence="1">Uncharacterized protein</fullName>
    </submittedName>
</protein>
<organism evidence="1 2">
    <name type="scientific">Catharanthus roseus</name>
    <name type="common">Madagascar periwinkle</name>
    <name type="synonym">Vinca rosea</name>
    <dbReference type="NCBI Taxonomy" id="4058"/>
    <lineage>
        <taxon>Eukaryota</taxon>
        <taxon>Viridiplantae</taxon>
        <taxon>Streptophyta</taxon>
        <taxon>Embryophyta</taxon>
        <taxon>Tracheophyta</taxon>
        <taxon>Spermatophyta</taxon>
        <taxon>Magnoliopsida</taxon>
        <taxon>eudicotyledons</taxon>
        <taxon>Gunneridae</taxon>
        <taxon>Pentapetalae</taxon>
        <taxon>asterids</taxon>
        <taxon>lamiids</taxon>
        <taxon>Gentianales</taxon>
        <taxon>Apocynaceae</taxon>
        <taxon>Rauvolfioideae</taxon>
        <taxon>Vinceae</taxon>
        <taxon>Catharanthinae</taxon>
        <taxon>Catharanthus</taxon>
    </lineage>
</organism>
<dbReference type="EMBL" id="CM044703">
    <property type="protein sequence ID" value="KAI5672638.1"/>
    <property type="molecule type" value="Genomic_DNA"/>
</dbReference>
<name>A0ACC0BJ65_CATRO</name>
<reference evidence="2" key="1">
    <citation type="journal article" date="2023" name="Nat. Plants">
        <title>Single-cell RNA sequencing provides a high-resolution roadmap for understanding the multicellular compartmentation of specialized metabolism.</title>
        <authorList>
            <person name="Sun S."/>
            <person name="Shen X."/>
            <person name="Li Y."/>
            <person name="Li Y."/>
            <person name="Wang S."/>
            <person name="Li R."/>
            <person name="Zhang H."/>
            <person name="Shen G."/>
            <person name="Guo B."/>
            <person name="Wei J."/>
            <person name="Xu J."/>
            <person name="St-Pierre B."/>
            <person name="Chen S."/>
            <person name="Sun C."/>
        </authorList>
    </citation>
    <scope>NUCLEOTIDE SEQUENCE [LARGE SCALE GENOMIC DNA]</scope>
</reference>
<proteinExistence type="predicted"/>
<keyword evidence="2" id="KW-1185">Reference proteome</keyword>
<comment type="caution">
    <text evidence="1">The sequence shown here is derived from an EMBL/GenBank/DDBJ whole genome shotgun (WGS) entry which is preliminary data.</text>
</comment>
<dbReference type="Proteomes" id="UP001060085">
    <property type="component" value="Linkage Group LG03"/>
</dbReference>